<proteinExistence type="predicted"/>
<keyword evidence="4 7" id="KW-1133">Transmembrane helix</keyword>
<dbReference type="AlphaFoldDB" id="A0A3L7ISG2"/>
<protein>
    <recommendedName>
        <fullName evidence="8">Cardiolipin synthase N-terminal domain-containing protein</fullName>
    </recommendedName>
</protein>
<dbReference type="OrthoDB" id="3298527at2"/>
<evidence type="ECO:0000256" key="6">
    <source>
        <dbReference type="SAM" id="MobiDB-lite"/>
    </source>
</evidence>
<comment type="caution">
    <text evidence="9">The sequence shown here is derived from an EMBL/GenBank/DDBJ whole genome shotgun (WGS) entry which is preliminary data.</text>
</comment>
<evidence type="ECO:0000256" key="3">
    <source>
        <dbReference type="ARBA" id="ARBA00022692"/>
    </source>
</evidence>
<accession>A0A3L7ISG2</accession>
<evidence type="ECO:0000256" key="7">
    <source>
        <dbReference type="SAM" id="Phobius"/>
    </source>
</evidence>
<feature type="transmembrane region" description="Helical" evidence="7">
    <location>
        <begin position="37"/>
        <end position="56"/>
    </location>
</feature>
<evidence type="ECO:0000313" key="9">
    <source>
        <dbReference type="EMBL" id="RLQ81059.1"/>
    </source>
</evidence>
<dbReference type="RefSeq" id="WP_121660534.1">
    <property type="nucleotide sequence ID" value="NZ_BMEK01000004.1"/>
</dbReference>
<evidence type="ECO:0000256" key="2">
    <source>
        <dbReference type="ARBA" id="ARBA00022475"/>
    </source>
</evidence>
<sequence length="136" mass="14935">MRWLLILAVVVVVATIYAVIDCAMMAHDRVRGLSKPVWLVIILLLPVLGLILWFTVGRARAGQVARPRLAPDDDPAFIGTLGRDKEQDERIRRLEEELASLDSDGVDPHEPGGSKPTPDKNPDPKPKPDDTGRADA</sequence>
<comment type="subcellular location">
    <subcellularLocation>
        <location evidence="1">Cell membrane</location>
        <topology evidence="1">Multi-pass membrane protein</topology>
    </subcellularLocation>
</comment>
<feature type="region of interest" description="Disordered" evidence="6">
    <location>
        <begin position="97"/>
        <end position="136"/>
    </location>
</feature>
<keyword evidence="5 7" id="KW-0472">Membrane</keyword>
<dbReference type="Pfam" id="PF13396">
    <property type="entry name" value="PLDc_N"/>
    <property type="match status" value="1"/>
</dbReference>
<reference evidence="9 10" key="1">
    <citation type="submission" date="2018-10" db="EMBL/GenBank/DDBJ databases">
        <authorList>
            <person name="Li J."/>
        </authorList>
    </citation>
    <scope>NUCLEOTIDE SEQUENCE [LARGE SCALE GENOMIC DNA]</scope>
    <source>
        <strain evidence="9 10">ZD1-4</strain>
    </source>
</reference>
<keyword evidence="3 7" id="KW-0812">Transmembrane</keyword>
<dbReference type="InterPro" id="IPR027379">
    <property type="entry name" value="CLS_N"/>
</dbReference>
<organism evidence="9 10">
    <name type="scientific">Mycetocola zhadangensis</name>
    <dbReference type="NCBI Taxonomy" id="1164595"/>
    <lineage>
        <taxon>Bacteria</taxon>
        <taxon>Bacillati</taxon>
        <taxon>Actinomycetota</taxon>
        <taxon>Actinomycetes</taxon>
        <taxon>Micrococcales</taxon>
        <taxon>Microbacteriaceae</taxon>
        <taxon>Mycetocola</taxon>
    </lineage>
</organism>
<dbReference type="GO" id="GO:0005886">
    <property type="term" value="C:plasma membrane"/>
    <property type="evidence" value="ECO:0007669"/>
    <property type="project" value="UniProtKB-SubCell"/>
</dbReference>
<dbReference type="EMBL" id="RCWJ01000005">
    <property type="protein sequence ID" value="RLQ81059.1"/>
    <property type="molecule type" value="Genomic_DNA"/>
</dbReference>
<name>A0A3L7ISG2_9MICO</name>
<feature type="compositionally biased region" description="Basic and acidic residues" evidence="6">
    <location>
        <begin position="106"/>
        <end position="136"/>
    </location>
</feature>
<feature type="region of interest" description="Disordered" evidence="6">
    <location>
        <begin position="70"/>
        <end position="89"/>
    </location>
</feature>
<gene>
    <name evidence="9" type="ORF">D9V28_15035</name>
</gene>
<evidence type="ECO:0000256" key="5">
    <source>
        <dbReference type="ARBA" id="ARBA00023136"/>
    </source>
</evidence>
<evidence type="ECO:0000259" key="8">
    <source>
        <dbReference type="Pfam" id="PF13396"/>
    </source>
</evidence>
<feature type="domain" description="Cardiolipin synthase N-terminal" evidence="8">
    <location>
        <begin position="13"/>
        <end position="58"/>
    </location>
</feature>
<evidence type="ECO:0000313" key="10">
    <source>
        <dbReference type="Proteomes" id="UP000282460"/>
    </source>
</evidence>
<keyword evidence="10" id="KW-1185">Reference proteome</keyword>
<evidence type="ECO:0000256" key="1">
    <source>
        <dbReference type="ARBA" id="ARBA00004651"/>
    </source>
</evidence>
<evidence type="ECO:0000256" key="4">
    <source>
        <dbReference type="ARBA" id="ARBA00022989"/>
    </source>
</evidence>
<keyword evidence="2" id="KW-1003">Cell membrane</keyword>
<dbReference type="Proteomes" id="UP000282460">
    <property type="component" value="Unassembled WGS sequence"/>
</dbReference>